<proteinExistence type="predicted"/>
<reference evidence="1 2" key="1">
    <citation type="submission" date="2018-11" db="EMBL/GenBank/DDBJ databases">
        <title>Whole genome sequence of Streptomyces chrestomyceticus NBRC 13444(T).</title>
        <authorList>
            <person name="Komaki H."/>
            <person name="Tamura T."/>
        </authorList>
    </citation>
    <scope>NUCLEOTIDE SEQUENCE [LARGE SCALE GENOMIC DNA]</scope>
    <source>
        <strain evidence="1 2">NBRC 13444</strain>
    </source>
</reference>
<accession>A0A7U9Q2D6</accession>
<dbReference type="EMBL" id="BHZC01000001">
    <property type="protein sequence ID" value="GCD39800.1"/>
    <property type="molecule type" value="Genomic_DNA"/>
</dbReference>
<comment type="caution">
    <text evidence="1">The sequence shown here is derived from an EMBL/GenBank/DDBJ whole genome shotgun (WGS) entry which is preliminary data.</text>
</comment>
<protein>
    <submittedName>
        <fullName evidence="1">Uncharacterized protein</fullName>
    </submittedName>
</protein>
<name>A0A7U9Q2D6_9ACTN</name>
<organism evidence="1 2">
    <name type="scientific">Streptomyces chrestomyceticus JCM 4735</name>
    <dbReference type="NCBI Taxonomy" id="1306181"/>
    <lineage>
        <taxon>Bacteria</taxon>
        <taxon>Bacillati</taxon>
        <taxon>Actinomycetota</taxon>
        <taxon>Actinomycetes</taxon>
        <taxon>Kitasatosporales</taxon>
        <taxon>Streptomycetaceae</taxon>
        <taxon>Streptomyces</taxon>
    </lineage>
</organism>
<evidence type="ECO:0000313" key="1">
    <source>
        <dbReference type="EMBL" id="GCD39800.1"/>
    </source>
</evidence>
<gene>
    <name evidence="1" type="ORF">OEIGOIKO_07656</name>
</gene>
<dbReference type="AlphaFoldDB" id="A0A7U9Q2D6"/>
<evidence type="ECO:0000313" key="2">
    <source>
        <dbReference type="Proteomes" id="UP000287830"/>
    </source>
</evidence>
<sequence>MRQGNGTPWQVPLLPQECVSGSYGCTVLQYEASLTLGSAAPEKNLASGQHAEATAQGPEKASDAIKCRVAGEQRYAL</sequence>
<dbReference type="Proteomes" id="UP000287830">
    <property type="component" value="Unassembled WGS sequence"/>
</dbReference>